<dbReference type="Pfam" id="PF22572">
    <property type="entry name" value="GPR158_179_EC"/>
    <property type="match status" value="1"/>
</dbReference>
<keyword evidence="4" id="KW-0732">Signal</keyword>
<comment type="caution">
    <text evidence="10">The sequence shown here is derived from an EMBL/GenBank/DDBJ whole genome shotgun (WGS) entry which is preliminary data.</text>
</comment>
<keyword evidence="7" id="KW-0325">Glycoprotein</keyword>
<evidence type="ECO:0000259" key="9">
    <source>
        <dbReference type="Pfam" id="PF22572"/>
    </source>
</evidence>
<evidence type="ECO:0000256" key="3">
    <source>
        <dbReference type="ARBA" id="ARBA00022475"/>
    </source>
</evidence>
<comment type="subcellular location">
    <subcellularLocation>
        <location evidence="1">Cell membrane</location>
        <topology evidence="1">Multi-pass membrane protein</topology>
    </subcellularLocation>
</comment>
<dbReference type="InterPro" id="IPR043458">
    <property type="entry name" value="GPR158/179"/>
</dbReference>
<dbReference type="EMBL" id="CAJOBS010001543">
    <property type="protein sequence ID" value="CAF4740280.1"/>
    <property type="molecule type" value="Genomic_DNA"/>
</dbReference>
<proteinExistence type="inferred from homology"/>
<evidence type="ECO:0000256" key="8">
    <source>
        <dbReference type="ARBA" id="ARBA00023224"/>
    </source>
</evidence>
<evidence type="ECO:0000313" key="11">
    <source>
        <dbReference type="Proteomes" id="UP000663838"/>
    </source>
</evidence>
<protein>
    <recommendedName>
        <fullName evidence="9">GPR158/179 extracellular domain-containing protein</fullName>
    </recommendedName>
</protein>
<reference evidence="10" key="1">
    <citation type="submission" date="2021-02" db="EMBL/GenBank/DDBJ databases">
        <authorList>
            <person name="Nowell W R."/>
        </authorList>
    </citation>
    <scope>NUCLEOTIDE SEQUENCE</scope>
</reference>
<dbReference type="AlphaFoldDB" id="A0A821KST6"/>
<evidence type="ECO:0000256" key="2">
    <source>
        <dbReference type="ARBA" id="ARBA00007242"/>
    </source>
</evidence>
<dbReference type="InterPro" id="IPR054714">
    <property type="entry name" value="GPR158_179_extracellular"/>
</dbReference>
<keyword evidence="8" id="KW-0807">Transducer</keyword>
<keyword evidence="6" id="KW-0675">Receptor</keyword>
<dbReference type="GO" id="GO:0004930">
    <property type="term" value="F:G protein-coupled receptor activity"/>
    <property type="evidence" value="ECO:0007669"/>
    <property type="project" value="UniProtKB-KW"/>
</dbReference>
<accession>A0A821KST6</accession>
<dbReference type="Proteomes" id="UP000663838">
    <property type="component" value="Unassembled WGS sequence"/>
</dbReference>
<keyword evidence="3" id="KW-1003">Cell membrane</keyword>
<dbReference type="PANTHER" id="PTHR32546:SF26">
    <property type="entry name" value="SMOG, ISOFORM D"/>
    <property type="match status" value="1"/>
</dbReference>
<evidence type="ECO:0000313" key="10">
    <source>
        <dbReference type="EMBL" id="CAF4740280.1"/>
    </source>
</evidence>
<name>A0A821KST6_9BILA</name>
<feature type="domain" description="GPR158/179 extracellular" evidence="9">
    <location>
        <begin position="315"/>
        <end position="419"/>
    </location>
</feature>
<evidence type="ECO:0000256" key="4">
    <source>
        <dbReference type="ARBA" id="ARBA00022729"/>
    </source>
</evidence>
<comment type="similarity">
    <text evidence="2">Belongs to the G-protein coupled receptor 3 family.</text>
</comment>
<evidence type="ECO:0000256" key="6">
    <source>
        <dbReference type="ARBA" id="ARBA00023170"/>
    </source>
</evidence>
<keyword evidence="5" id="KW-0297">G-protein coupled receptor</keyword>
<keyword evidence="3" id="KW-0472">Membrane</keyword>
<organism evidence="10 11">
    <name type="scientific">Rotaria socialis</name>
    <dbReference type="NCBI Taxonomy" id="392032"/>
    <lineage>
        <taxon>Eukaryota</taxon>
        <taxon>Metazoa</taxon>
        <taxon>Spiralia</taxon>
        <taxon>Gnathifera</taxon>
        <taxon>Rotifera</taxon>
        <taxon>Eurotatoria</taxon>
        <taxon>Bdelloidea</taxon>
        <taxon>Philodinida</taxon>
        <taxon>Philodinidae</taxon>
        <taxon>Rotaria</taxon>
    </lineage>
</organism>
<dbReference type="PANTHER" id="PTHR32546">
    <property type="entry name" value="G-PROTEIN COUPLED RECEPTOR 158-RELATED"/>
    <property type="match status" value="1"/>
</dbReference>
<evidence type="ECO:0000256" key="7">
    <source>
        <dbReference type="ARBA" id="ARBA00023180"/>
    </source>
</evidence>
<dbReference type="GO" id="GO:0005886">
    <property type="term" value="C:plasma membrane"/>
    <property type="evidence" value="ECO:0007669"/>
    <property type="project" value="UniProtKB-SubCell"/>
</dbReference>
<evidence type="ECO:0000256" key="5">
    <source>
        <dbReference type="ARBA" id="ARBA00023040"/>
    </source>
</evidence>
<evidence type="ECO:0000256" key="1">
    <source>
        <dbReference type="ARBA" id="ARBA00004651"/>
    </source>
</evidence>
<sequence>MVWIILRKKCDPIAGFGLQSGGYQCSCHPNFRYPSNVVIPYRPAFDKYSSTSLPQCQPIRLLTQYPTWHVERSKRNKNRRSIPRPNVFEKLRSLVFNRPSTCPPWSHIAMLTAEQDDDENIRFTNDLTRHIDRIARPFTLQAVRLAHLFSSYLALYRPDRDPANDGFIDRRSDPPLNEQWLESEVMSTGLSYTQLLEVGIYINGSEYERQNPFQQRGELFDGNKEFGYRTSVFRNANYGLSFIRFDTDDNKYILNRTLDGSYLHEGGWYDKAMQMKANVKTSRYSVSMTMRRDLLGTNLIKLPTLVYDAPTAGVWFGPYHDCSFTNPTPKSMVRWRYSVPIFKEITHLPIGFVSIVFGSDLRWYSINPCDNTIGVNIYNPFQGLHKCHRETTECQYQMIPEEETGFDLASYRCICKVGYEYPFNSMKNYFEGALIEREYGKMLRSEINAYENMQCRPIDQQLEPRYYSSDCVQNQSLLCVFVFFHLVYNKNLFV</sequence>
<gene>
    <name evidence="10" type="ORF">TOA249_LOCUS19614</name>
</gene>